<sequence>MSLAIFIQSPGRRLAQGGVGVRNSVCHVSDVYCDKGSREEKPDKDWSRTLCTSYSTSDLILHFCRNAPTLQFLVLHSSRLHGAWVDGG</sequence>
<dbReference type="HOGENOM" id="CLU_2469807_0_0_1"/>
<keyword evidence="2" id="KW-1185">Reference proteome</keyword>
<reference evidence="1 2" key="1">
    <citation type="journal article" date="2013" name="PLoS ONE">
        <title>Genomic and secretomic analyses reveal unique features of the lignocellulolytic enzyme system of Penicillium decumbens.</title>
        <authorList>
            <person name="Liu G."/>
            <person name="Zhang L."/>
            <person name="Wei X."/>
            <person name="Zou G."/>
            <person name="Qin Y."/>
            <person name="Ma L."/>
            <person name="Li J."/>
            <person name="Zheng H."/>
            <person name="Wang S."/>
            <person name="Wang C."/>
            <person name="Xun L."/>
            <person name="Zhao G.-P."/>
            <person name="Zhou Z."/>
            <person name="Qu Y."/>
        </authorList>
    </citation>
    <scope>NUCLEOTIDE SEQUENCE [LARGE SCALE GENOMIC DNA]</scope>
    <source>
        <strain evidence="2">114-2 / CGMCC 5302</strain>
    </source>
</reference>
<dbReference type="AlphaFoldDB" id="S8ATU8"/>
<evidence type="ECO:0000313" key="1">
    <source>
        <dbReference type="EMBL" id="EPS25252.1"/>
    </source>
</evidence>
<dbReference type="Proteomes" id="UP000019376">
    <property type="component" value="Unassembled WGS sequence"/>
</dbReference>
<dbReference type="EMBL" id="KB644408">
    <property type="protein sequence ID" value="EPS25252.1"/>
    <property type="molecule type" value="Genomic_DNA"/>
</dbReference>
<gene>
    <name evidence="1" type="ORF">PDE_00185</name>
</gene>
<name>S8ATU8_PENO1</name>
<accession>S8ATU8</accession>
<protein>
    <submittedName>
        <fullName evidence="1">Uncharacterized protein</fullName>
    </submittedName>
</protein>
<evidence type="ECO:0000313" key="2">
    <source>
        <dbReference type="Proteomes" id="UP000019376"/>
    </source>
</evidence>
<organism evidence="1 2">
    <name type="scientific">Penicillium oxalicum (strain 114-2 / CGMCC 5302)</name>
    <name type="common">Penicillium decumbens</name>
    <dbReference type="NCBI Taxonomy" id="933388"/>
    <lineage>
        <taxon>Eukaryota</taxon>
        <taxon>Fungi</taxon>
        <taxon>Dikarya</taxon>
        <taxon>Ascomycota</taxon>
        <taxon>Pezizomycotina</taxon>
        <taxon>Eurotiomycetes</taxon>
        <taxon>Eurotiomycetidae</taxon>
        <taxon>Eurotiales</taxon>
        <taxon>Aspergillaceae</taxon>
        <taxon>Penicillium</taxon>
    </lineage>
</organism>
<proteinExistence type="predicted"/>